<reference evidence="1 2" key="1">
    <citation type="submission" date="2019-06" db="EMBL/GenBank/DDBJ databases">
        <title>A novel bacterium of genus Amaricoccus, isolated from marine sediment.</title>
        <authorList>
            <person name="Huang H."/>
            <person name="Mo K."/>
            <person name="Hu Y."/>
        </authorList>
    </citation>
    <scope>NUCLEOTIDE SEQUENCE [LARGE SCALE GENOMIC DNA]</scope>
    <source>
        <strain evidence="1 2">HB172011</strain>
    </source>
</reference>
<dbReference type="OrthoDB" id="9815326at2"/>
<protein>
    <submittedName>
        <fullName evidence="1">N-formylglutamate amidohydrolase</fullName>
    </submittedName>
</protein>
<dbReference type="Proteomes" id="UP000319255">
    <property type="component" value="Unassembled WGS sequence"/>
</dbReference>
<evidence type="ECO:0000313" key="2">
    <source>
        <dbReference type="Proteomes" id="UP000319255"/>
    </source>
</evidence>
<keyword evidence="1" id="KW-0378">Hydrolase</keyword>
<dbReference type="SUPFAM" id="SSF53187">
    <property type="entry name" value="Zn-dependent exopeptidases"/>
    <property type="match status" value="1"/>
</dbReference>
<dbReference type="InterPro" id="IPR007709">
    <property type="entry name" value="N-FG_amidohydro"/>
</dbReference>
<evidence type="ECO:0000313" key="1">
    <source>
        <dbReference type="EMBL" id="TPE49389.1"/>
    </source>
</evidence>
<dbReference type="GO" id="GO:0016787">
    <property type="term" value="F:hydrolase activity"/>
    <property type="evidence" value="ECO:0007669"/>
    <property type="project" value="UniProtKB-KW"/>
</dbReference>
<gene>
    <name evidence="1" type="ORF">FJM51_14785</name>
</gene>
<organism evidence="1 2">
    <name type="scientific">Amaricoccus solimangrovi</name>
    <dbReference type="NCBI Taxonomy" id="2589815"/>
    <lineage>
        <taxon>Bacteria</taxon>
        <taxon>Pseudomonadati</taxon>
        <taxon>Pseudomonadota</taxon>
        <taxon>Alphaproteobacteria</taxon>
        <taxon>Rhodobacterales</taxon>
        <taxon>Paracoccaceae</taxon>
        <taxon>Amaricoccus</taxon>
    </lineage>
</organism>
<dbReference type="EMBL" id="VFRP01000015">
    <property type="protein sequence ID" value="TPE49389.1"/>
    <property type="molecule type" value="Genomic_DNA"/>
</dbReference>
<proteinExistence type="predicted"/>
<accession>A0A501WIQ7</accession>
<dbReference type="PIRSF" id="PIRSF029730">
    <property type="entry name" value="UCP029730"/>
    <property type="match status" value="1"/>
</dbReference>
<dbReference type="RefSeq" id="WP_140454910.1">
    <property type="nucleotide sequence ID" value="NZ_VFRP01000015.1"/>
</dbReference>
<name>A0A501WIQ7_9RHOB</name>
<dbReference type="Gene3D" id="3.40.630.40">
    <property type="entry name" value="Zn-dependent exopeptidases"/>
    <property type="match status" value="1"/>
</dbReference>
<dbReference type="AlphaFoldDB" id="A0A501WIQ7"/>
<comment type="caution">
    <text evidence="1">The sequence shown here is derived from an EMBL/GenBank/DDBJ whole genome shotgun (WGS) entry which is preliminary data.</text>
</comment>
<dbReference type="InterPro" id="IPR011227">
    <property type="entry name" value="UCP029730"/>
</dbReference>
<dbReference type="Pfam" id="PF05013">
    <property type="entry name" value="FGase"/>
    <property type="match status" value="1"/>
</dbReference>
<keyword evidence="2" id="KW-1185">Reference proteome</keyword>
<sequence>MQDPAYERLNGAGQAPILVLCDHATNRVPPSVAGGDLGLPAAEMARHIAHDIGARGVAVELSRRLDAPALLTRFSRLVIDPNRGEFDPTLLMRLYDGTIIPGNRDADAEERERRLDAWHRPYHQAITAEIDAMLAAGREPALVSIHSFTPRLRGRPARPWHVGVLWDRDDRVARPLIERLAAESDIVVGDNEPYHGALEGDTMFRHGTMRGLRHVLIEIRQDLIATPEEQVGWAARLAPILREVLDAPAAAGAGGG</sequence>